<dbReference type="Proteomes" id="UP000824229">
    <property type="component" value="Unassembled WGS sequence"/>
</dbReference>
<reference evidence="3" key="2">
    <citation type="submission" date="2021-04" db="EMBL/GenBank/DDBJ databases">
        <authorList>
            <person name="Gilroy R."/>
        </authorList>
    </citation>
    <scope>NUCLEOTIDE SEQUENCE</scope>
    <source>
        <strain evidence="3">B5-657</strain>
    </source>
</reference>
<evidence type="ECO:0000313" key="3">
    <source>
        <dbReference type="EMBL" id="MBU3804355.1"/>
    </source>
</evidence>
<feature type="compositionally biased region" description="Acidic residues" evidence="1">
    <location>
        <begin position="52"/>
        <end position="62"/>
    </location>
</feature>
<dbReference type="AlphaFoldDB" id="A0A9E2KC10"/>
<dbReference type="InterPro" id="IPR012854">
    <property type="entry name" value="Cu_amine_oxidase-like_N"/>
</dbReference>
<evidence type="ECO:0000256" key="1">
    <source>
        <dbReference type="SAM" id="MobiDB-lite"/>
    </source>
</evidence>
<sequence length="737" mass="81724">LVDNSTLNLEQSEINEEVSTENVENEVQDPLNEISTIEEEPSFIDSSSTEEQQTDNQEELTEENNQTPSDSEKEDITIPETTNEDLLNKVILTLNSKTALVDGEAVELLTAPVVIENTTLLPLRFVADQVVGANVVWDNQTKTVTLTKDGTEVVVTIGSKIAKVDGLELELIVAPIIDNDTTLVPLRFISEAFNMRVDYNNETKEITLHKENQIQEPNNAPIASFYFPENYVAGQTVTAISTSIDPDGDAITEQLWSVLSGDKTLINKELSNMFKTPRAGTYTIGLQVKDSKGLWSEWSYQTVIIEANKAPVITNLTANKSSYAPGEPLEFSYTYDNESWETVKEGKWTYRSISEPENRNTLGKPDMLFTEGDYIITLYLDDAYGNRSAKAETIVHITGDAITSELSYRFTQGKIGDWIDNFQNYSYLNYKDVTVANKTYQEGTLIMSDSPEEVEGQGILYRDKINGNGRVLIHHINRIQNMTETQRLALIVENPTEEPITIKLMNKSIKGPATDILRVGQLTLSEYLSGTVPTETITLEPGERKYIYDKNWSYNTCISGHIDVETDGDATFIVASLGKTHTLQDLDNLIYHSADGVHFSGTYGVVGINYELELDGSEPEKLVLGKKDSGEWVVGYDERTNTIVENTGNFGVSYYITVTAQEDTGVILNNRGGTFQGAIKWNDTVYNMPGKGTFSGTTTKAVVMGVIKKGETVTIEYLLPNGSAAPTLIGFIPKSAW</sequence>
<dbReference type="InterPro" id="IPR036582">
    <property type="entry name" value="Mao_N_sf"/>
</dbReference>
<evidence type="ECO:0000313" key="4">
    <source>
        <dbReference type="Proteomes" id="UP000824229"/>
    </source>
</evidence>
<evidence type="ECO:0000259" key="2">
    <source>
        <dbReference type="Pfam" id="PF07833"/>
    </source>
</evidence>
<feature type="domain" description="Copper amine oxidase-like N-terminal" evidence="2">
    <location>
        <begin position="101"/>
        <end position="207"/>
    </location>
</feature>
<comment type="caution">
    <text evidence="3">The sequence shown here is derived from an EMBL/GenBank/DDBJ whole genome shotgun (WGS) entry which is preliminary data.</text>
</comment>
<dbReference type="EMBL" id="JAHLFQ010000141">
    <property type="protein sequence ID" value="MBU3804355.1"/>
    <property type="molecule type" value="Genomic_DNA"/>
</dbReference>
<dbReference type="Gene3D" id="2.60.40.10">
    <property type="entry name" value="Immunoglobulins"/>
    <property type="match status" value="1"/>
</dbReference>
<gene>
    <name evidence="3" type="ORF">H9872_06335</name>
</gene>
<feature type="non-terminal residue" evidence="3">
    <location>
        <position position="1"/>
    </location>
</feature>
<accession>A0A9E2KC10</accession>
<feature type="region of interest" description="Disordered" evidence="1">
    <location>
        <begin position="1"/>
        <end position="80"/>
    </location>
</feature>
<protein>
    <recommendedName>
        <fullName evidence="2">Copper amine oxidase-like N-terminal domain-containing protein</fullName>
    </recommendedName>
</protein>
<dbReference type="SUPFAM" id="SSF55383">
    <property type="entry name" value="Copper amine oxidase, domain N"/>
    <property type="match status" value="2"/>
</dbReference>
<dbReference type="Pfam" id="PF07833">
    <property type="entry name" value="Cu_amine_oxidN1"/>
    <property type="match status" value="1"/>
</dbReference>
<dbReference type="InterPro" id="IPR035986">
    <property type="entry name" value="PKD_dom_sf"/>
</dbReference>
<feature type="compositionally biased region" description="Acidic residues" evidence="1">
    <location>
        <begin position="13"/>
        <end position="27"/>
    </location>
</feature>
<proteinExistence type="predicted"/>
<name>A0A9E2KC10_9FIRM</name>
<dbReference type="InterPro" id="IPR013783">
    <property type="entry name" value="Ig-like_fold"/>
</dbReference>
<dbReference type="SUPFAM" id="SSF49299">
    <property type="entry name" value="PKD domain"/>
    <property type="match status" value="1"/>
</dbReference>
<feature type="compositionally biased region" description="Polar residues" evidence="1">
    <location>
        <begin position="1"/>
        <end position="12"/>
    </location>
</feature>
<dbReference type="Gene3D" id="3.30.457.10">
    <property type="entry name" value="Copper amine oxidase-like, N-terminal domain"/>
    <property type="match status" value="2"/>
</dbReference>
<reference evidence="3" key="1">
    <citation type="journal article" date="2021" name="PeerJ">
        <title>Extensive microbial diversity within the chicken gut microbiome revealed by metagenomics and culture.</title>
        <authorList>
            <person name="Gilroy R."/>
            <person name="Ravi A."/>
            <person name="Getino M."/>
            <person name="Pursley I."/>
            <person name="Horton D.L."/>
            <person name="Alikhan N.F."/>
            <person name="Baker D."/>
            <person name="Gharbi K."/>
            <person name="Hall N."/>
            <person name="Watson M."/>
            <person name="Adriaenssens E.M."/>
            <person name="Foster-Nyarko E."/>
            <person name="Jarju S."/>
            <person name="Secka A."/>
            <person name="Antonio M."/>
            <person name="Oren A."/>
            <person name="Chaudhuri R.R."/>
            <person name="La Ragione R."/>
            <person name="Hildebrand F."/>
            <person name="Pallen M.J."/>
        </authorList>
    </citation>
    <scope>NUCLEOTIDE SEQUENCE</scope>
    <source>
        <strain evidence="3">B5-657</strain>
    </source>
</reference>
<organism evidence="3 4">
    <name type="scientific">Candidatus Cellulosilyticum pullistercoris</name>
    <dbReference type="NCBI Taxonomy" id="2838521"/>
    <lineage>
        <taxon>Bacteria</taxon>
        <taxon>Bacillati</taxon>
        <taxon>Bacillota</taxon>
        <taxon>Clostridia</taxon>
        <taxon>Lachnospirales</taxon>
        <taxon>Cellulosilyticaceae</taxon>
        <taxon>Cellulosilyticum</taxon>
    </lineage>
</organism>